<feature type="compositionally biased region" description="Basic and acidic residues" evidence="1">
    <location>
        <begin position="613"/>
        <end position="626"/>
    </location>
</feature>
<sequence length="626" mass="69811">MSLSSVPGVNYIEEKLAYSLSFAKCACDLLSVRLAHKHSDADASHRSIQSIVAQSIVQRGLLGTALLTTIVENLACLVFFYKYGMLDAFKYILPMAKLRVLAFLDSSCDYLVQKLVVIANIVTNVSRNTASGRLVMHFAVPYLQPFEAIHNGLCDIYGSDYILSTWSCIQRSSERALAPLADILDDAVAFLADKSQHSTTIWAVYMLSRTLLIINLWTTSVVLAIVSVYICDPCDDSVKIRKSPSRLSALDHPTSELETVLINDSAIPSTTHEAPSDTDSSIISTRDADDTLVLARLTEKCEEKGNEIQDYAAKAKDCFQKQMMRDESQARSNKNEGIEIKITDCSGVEEAPSSSEKQHFDNFLKHDTLSAAIKGFNKENRLSPQDRERSLFNRSVARRRSSFSGNNTLDVNLNIRPKGKARNNVAKTARESSSIDTLAEFLKKFDQIMTPKSHNDANSHASFPVHCDSNTRTPTRPAPSFQPRSAEMSTRAEDQLDLFSIAINFHEEKYNITSKLPPKNSKLYEKYTSPIADICITKKDELKIISKLPLEISQAPAKPLTPYSPPFIPRFHGMETLIRPSPSHWSPARGGAIPIITPPTSRRCGRHGMLTPNDKRQEYMTRRNLS</sequence>
<feature type="region of interest" description="Disordered" evidence="1">
    <location>
        <begin position="605"/>
        <end position="626"/>
    </location>
</feature>
<organism evidence="2 3">
    <name type="scientific">Pholiota conissans</name>
    <dbReference type="NCBI Taxonomy" id="109636"/>
    <lineage>
        <taxon>Eukaryota</taxon>
        <taxon>Fungi</taxon>
        <taxon>Dikarya</taxon>
        <taxon>Basidiomycota</taxon>
        <taxon>Agaricomycotina</taxon>
        <taxon>Agaricomycetes</taxon>
        <taxon>Agaricomycetidae</taxon>
        <taxon>Agaricales</taxon>
        <taxon>Agaricineae</taxon>
        <taxon>Strophariaceae</taxon>
        <taxon>Pholiota</taxon>
    </lineage>
</organism>
<feature type="region of interest" description="Disordered" evidence="1">
    <location>
        <begin position="453"/>
        <end position="486"/>
    </location>
</feature>
<reference evidence="2" key="1">
    <citation type="submission" date="2020-11" db="EMBL/GenBank/DDBJ databases">
        <authorList>
            <consortium name="DOE Joint Genome Institute"/>
            <person name="Ahrendt S."/>
            <person name="Riley R."/>
            <person name="Andreopoulos W."/>
            <person name="Labutti K."/>
            <person name="Pangilinan J."/>
            <person name="Ruiz-Duenas F.J."/>
            <person name="Barrasa J.M."/>
            <person name="Sanchez-Garcia M."/>
            <person name="Camarero S."/>
            <person name="Miyauchi S."/>
            <person name="Serrano A."/>
            <person name="Linde D."/>
            <person name="Babiker R."/>
            <person name="Drula E."/>
            <person name="Ayuso-Fernandez I."/>
            <person name="Pacheco R."/>
            <person name="Padilla G."/>
            <person name="Ferreira P."/>
            <person name="Barriuso J."/>
            <person name="Kellner H."/>
            <person name="Castanera R."/>
            <person name="Alfaro M."/>
            <person name="Ramirez L."/>
            <person name="Pisabarro A.G."/>
            <person name="Kuo A."/>
            <person name="Tritt A."/>
            <person name="Lipzen A."/>
            <person name="He G."/>
            <person name="Yan M."/>
            <person name="Ng V."/>
            <person name="Cullen D."/>
            <person name="Martin F."/>
            <person name="Rosso M.-N."/>
            <person name="Henrissat B."/>
            <person name="Hibbett D."/>
            <person name="Martinez A.T."/>
            <person name="Grigoriev I.V."/>
        </authorList>
    </citation>
    <scope>NUCLEOTIDE SEQUENCE</scope>
    <source>
        <strain evidence="2">CIRM-BRFM 674</strain>
    </source>
</reference>
<gene>
    <name evidence="2" type="ORF">BDN70DRAFT_929061</name>
</gene>
<evidence type="ECO:0000256" key="1">
    <source>
        <dbReference type="SAM" id="MobiDB-lite"/>
    </source>
</evidence>
<dbReference type="OrthoDB" id="3070907at2759"/>
<feature type="region of interest" description="Disordered" evidence="1">
    <location>
        <begin position="264"/>
        <end position="283"/>
    </location>
</feature>
<name>A0A9P6CX63_9AGAR</name>
<dbReference type="EMBL" id="MU155151">
    <property type="protein sequence ID" value="KAF9483726.1"/>
    <property type="molecule type" value="Genomic_DNA"/>
</dbReference>
<comment type="caution">
    <text evidence="2">The sequence shown here is derived from an EMBL/GenBank/DDBJ whole genome shotgun (WGS) entry which is preliminary data.</text>
</comment>
<proteinExistence type="predicted"/>
<keyword evidence="3" id="KW-1185">Reference proteome</keyword>
<dbReference type="Proteomes" id="UP000807469">
    <property type="component" value="Unassembled WGS sequence"/>
</dbReference>
<dbReference type="AlphaFoldDB" id="A0A9P6CX63"/>
<evidence type="ECO:0000313" key="2">
    <source>
        <dbReference type="EMBL" id="KAF9483726.1"/>
    </source>
</evidence>
<accession>A0A9P6CX63</accession>
<evidence type="ECO:0000313" key="3">
    <source>
        <dbReference type="Proteomes" id="UP000807469"/>
    </source>
</evidence>
<protein>
    <submittedName>
        <fullName evidence="2">Uncharacterized protein</fullName>
    </submittedName>
</protein>